<evidence type="ECO:0000313" key="5">
    <source>
        <dbReference type="Proteomes" id="UP000031802"/>
    </source>
</evidence>
<keyword evidence="4" id="KW-0406">Ion transport</keyword>
<feature type="domain" description="Response regulatory" evidence="3">
    <location>
        <begin position="5"/>
        <end position="119"/>
    </location>
</feature>
<reference evidence="5" key="1">
    <citation type="submission" date="2014-04" db="EMBL/GenBank/DDBJ databases">
        <title>Whole-Genome optical mapping and complete genome sequence of Sphingobacterium deserti sp. nov., a new spaces isolated from desert in the west of China.</title>
        <authorList>
            <person name="Teng C."/>
            <person name="Zhou Z."/>
            <person name="Li X."/>
            <person name="Chen M."/>
            <person name="Lin M."/>
            <person name="Wang L."/>
            <person name="Su S."/>
            <person name="Zhang C."/>
            <person name="Zhang W."/>
        </authorList>
    </citation>
    <scope>NUCLEOTIDE SEQUENCE [LARGE SCALE GENOMIC DNA]</scope>
    <source>
        <strain evidence="5">ACCC05744</strain>
    </source>
</reference>
<dbReference type="Pfam" id="PF00072">
    <property type="entry name" value="Response_reg"/>
    <property type="match status" value="1"/>
</dbReference>
<dbReference type="InterPro" id="IPR001789">
    <property type="entry name" value="Sig_transdc_resp-reg_receiver"/>
</dbReference>
<dbReference type="PANTHER" id="PTHR44591">
    <property type="entry name" value="STRESS RESPONSE REGULATOR PROTEIN 1"/>
    <property type="match status" value="1"/>
</dbReference>
<dbReference type="SUPFAM" id="SSF52172">
    <property type="entry name" value="CheY-like"/>
    <property type="match status" value="1"/>
</dbReference>
<evidence type="ECO:0000256" key="2">
    <source>
        <dbReference type="PROSITE-ProRule" id="PRU00169"/>
    </source>
</evidence>
<dbReference type="Gene3D" id="3.40.50.2300">
    <property type="match status" value="1"/>
</dbReference>
<dbReference type="STRING" id="1229276.DI53_2671"/>
<dbReference type="EMBL" id="JJMU01000048">
    <property type="protein sequence ID" value="KGE13610.1"/>
    <property type="molecule type" value="Genomic_DNA"/>
</dbReference>
<proteinExistence type="predicted"/>
<keyword evidence="5" id="KW-1185">Reference proteome</keyword>
<keyword evidence="1 2" id="KW-0597">Phosphoprotein</keyword>
<reference evidence="4 5" key="2">
    <citation type="journal article" date="2015" name="PLoS ONE">
        <title>Whole-Genome Optical Mapping and Finished Genome Sequence of Sphingobacterium deserti sp. nov., a New Species Isolated from the Western Desert of China.</title>
        <authorList>
            <person name="Teng C."/>
            <person name="Zhou Z."/>
            <person name="Molnar I."/>
            <person name="Li X."/>
            <person name="Tang R."/>
            <person name="Chen M."/>
            <person name="Wang L."/>
            <person name="Su S."/>
            <person name="Zhang W."/>
            <person name="Lin M."/>
        </authorList>
    </citation>
    <scope>NUCLEOTIDE SEQUENCE [LARGE SCALE GENOMIC DNA]</scope>
    <source>
        <strain evidence="5">ACCC05744</strain>
    </source>
</reference>
<dbReference type="PATRIC" id="fig|1229276.3.peg.2746"/>
<dbReference type="SMART" id="SM00448">
    <property type="entry name" value="REC"/>
    <property type="match status" value="1"/>
</dbReference>
<organism evidence="4 5">
    <name type="scientific">Sphingobacterium deserti</name>
    <dbReference type="NCBI Taxonomy" id="1229276"/>
    <lineage>
        <taxon>Bacteria</taxon>
        <taxon>Pseudomonadati</taxon>
        <taxon>Bacteroidota</taxon>
        <taxon>Sphingobacteriia</taxon>
        <taxon>Sphingobacteriales</taxon>
        <taxon>Sphingobacteriaceae</taxon>
        <taxon>Sphingobacterium</taxon>
    </lineage>
</organism>
<evidence type="ECO:0000259" key="3">
    <source>
        <dbReference type="PROSITE" id="PS50110"/>
    </source>
</evidence>
<feature type="modified residue" description="4-aspartylphosphate" evidence="2">
    <location>
        <position position="54"/>
    </location>
</feature>
<keyword evidence="4" id="KW-0813">Transport</keyword>
<dbReference type="Proteomes" id="UP000031802">
    <property type="component" value="Unassembled WGS sequence"/>
</dbReference>
<dbReference type="eggNOG" id="COG3437">
    <property type="taxonomic scope" value="Bacteria"/>
</dbReference>
<dbReference type="GO" id="GO:0000160">
    <property type="term" value="P:phosphorelay signal transduction system"/>
    <property type="evidence" value="ECO:0007669"/>
    <property type="project" value="InterPro"/>
</dbReference>
<dbReference type="PROSITE" id="PS50110">
    <property type="entry name" value="RESPONSE_REGULATORY"/>
    <property type="match status" value="1"/>
</dbReference>
<protein>
    <submittedName>
        <fullName evidence="4">Osmosensitive K+ channel response regulator</fullName>
    </submittedName>
</protein>
<gene>
    <name evidence="4" type="ORF">DI53_2671</name>
</gene>
<dbReference type="PANTHER" id="PTHR44591:SF3">
    <property type="entry name" value="RESPONSE REGULATORY DOMAIN-CONTAINING PROTEIN"/>
    <property type="match status" value="1"/>
</dbReference>
<name>A0A0B8T7C2_9SPHI</name>
<dbReference type="InterPro" id="IPR011006">
    <property type="entry name" value="CheY-like_superfamily"/>
</dbReference>
<evidence type="ECO:0000313" key="4">
    <source>
        <dbReference type="EMBL" id="KGE13610.1"/>
    </source>
</evidence>
<sequence length="130" mass="14564">MVKNKVFICDDDIGIASTLDLIFKMVDSETIIETDSSRAYDQIVSLRPEIVIVDLNMPVVSGKDLIRMIRKTPQLKKTFILCISATDDGRDVALEAGANMILPKPFDMDDIIAIVENVLKTKFPKNTVYE</sequence>
<keyword evidence="4" id="KW-0407">Ion channel</keyword>
<accession>A0A0B8T7C2</accession>
<dbReference type="InterPro" id="IPR050595">
    <property type="entry name" value="Bact_response_regulator"/>
</dbReference>
<evidence type="ECO:0000256" key="1">
    <source>
        <dbReference type="ARBA" id="ARBA00022553"/>
    </source>
</evidence>
<dbReference type="AlphaFoldDB" id="A0A0B8T7C2"/>
<comment type="caution">
    <text evidence="4">The sequence shown here is derived from an EMBL/GenBank/DDBJ whole genome shotgun (WGS) entry which is preliminary data.</text>
</comment>
<dbReference type="GO" id="GO:0034220">
    <property type="term" value="P:monoatomic ion transmembrane transport"/>
    <property type="evidence" value="ECO:0007669"/>
    <property type="project" value="UniProtKB-KW"/>
</dbReference>